<evidence type="ECO:0000313" key="3">
    <source>
        <dbReference type="Proteomes" id="UP000285648"/>
    </source>
</evidence>
<proteinExistence type="predicted"/>
<dbReference type="Pfam" id="PF14891">
    <property type="entry name" value="Peptidase_M91"/>
    <property type="match status" value="1"/>
</dbReference>
<dbReference type="RefSeq" id="WP_121576392.1">
    <property type="nucleotide sequence ID" value="NZ_MJLZ01000054.1"/>
</dbReference>
<reference evidence="2 3" key="1">
    <citation type="submission" date="2016-09" db="EMBL/GenBank/DDBJ databases">
        <authorList>
            <person name="Doonan J."/>
            <person name="Pachebat J.A."/>
            <person name="Golyshin P.N."/>
            <person name="Denman S."/>
            <person name="Mcdonald J.E."/>
        </authorList>
    </citation>
    <scope>NUCLEOTIDE SEQUENCE [LARGE SCALE GENOMIC DNA]</scope>
    <source>
        <strain evidence="2 3">NCPPB 3934</strain>
    </source>
</reference>
<keyword evidence="3" id="KW-1185">Reference proteome</keyword>
<accession>A0A421DJR7</accession>
<evidence type="ECO:0000256" key="1">
    <source>
        <dbReference type="SAM" id="MobiDB-lite"/>
    </source>
</evidence>
<organism evidence="2 3">
    <name type="scientific">Brenneria alni</name>
    <dbReference type="NCBI Taxonomy" id="71656"/>
    <lineage>
        <taxon>Bacteria</taxon>
        <taxon>Pseudomonadati</taxon>
        <taxon>Pseudomonadota</taxon>
        <taxon>Gammaproteobacteria</taxon>
        <taxon>Enterobacterales</taxon>
        <taxon>Pectobacteriaceae</taxon>
        <taxon>Brenneria</taxon>
    </lineage>
</organism>
<dbReference type="EMBL" id="MJLZ01000054">
    <property type="protein sequence ID" value="RLM19064.1"/>
    <property type="molecule type" value="Genomic_DNA"/>
</dbReference>
<protein>
    <submittedName>
        <fullName evidence="2">Type III effector HopH1</fullName>
    </submittedName>
</protein>
<sequence length="218" mass="23787">MIIPTSYTGIYVNTRSEVPAIAETYKSEAEDALDIINSGPSGRALLDKIAKLSSSKDRKVTLKELEINSKPYSLPVLTSWQLDKYNPSSFRENTEIAKGLAVQGVFTKGEGASAIIGWAPDIASVRLNQNGSPTGVGTGRDDKITSLAHELVHVRHILSGSSMAWQGDRYDPSSRAGKEESRAVGIGNYRYSKTGKPSENSIRAEHNLPLRSKYKPHE</sequence>
<dbReference type="Proteomes" id="UP000285648">
    <property type="component" value="Unassembled WGS sequence"/>
</dbReference>
<comment type="caution">
    <text evidence="2">The sequence shown here is derived from an EMBL/GenBank/DDBJ whole genome shotgun (WGS) entry which is preliminary data.</text>
</comment>
<dbReference type="OrthoDB" id="8821494at2"/>
<name>A0A421DJR7_9GAMM</name>
<dbReference type="InterPro" id="IPR028208">
    <property type="entry name" value="Effector_pro_NleD-like"/>
</dbReference>
<dbReference type="NCBIfam" id="NF041347">
    <property type="entry name" value="XopG"/>
    <property type="match status" value="1"/>
</dbReference>
<feature type="region of interest" description="Disordered" evidence="1">
    <location>
        <begin position="167"/>
        <end position="218"/>
    </location>
</feature>
<dbReference type="AlphaFoldDB" id="A0A421DJR7"/>
<gene>
    <name evidence="2" type="ORF">BIY29_17280</name>
</gene>
<feature type="compositionally biased region" description="Basic and acidic residues" evidence="1">
    <location>
        <begin position="168"/>
        <end position="182"/>
    </location>
</feature>
<evidence type="ECO:0000313" key="2">
    <source>
        <dbReference type="EMBL" id="RLM19064.1"/>
    </source>
</evidence>